<dbReference type="GO" id="GO:0071766">
    <property type="term" value="P:Actinobacterium-type cell wall biogenesis"/>
    <property type="evidence" value="ECO:0007669"/>
    <property type="project" value="UniProtKB-ARBA"/>
</dbReference>
<dbReference type="GO" id="GO:0005886">
    <property type="term" value="C:plasma membrane"/>
    <property type="evidence" value="ECO:0007669"/>
    <property type="project" value="TreeGrafter"/>
</dbReference>
<dbReference type="InterPro" id="IPR040097">
    <property type="entry name" value="FAAL/FAAC"/>
</dbReference>
<dbReference type="SMART" id="SM00563">
    <property type="entry name" value="PlsC"/>
    <property type="match status" value="1"/>
</dbReference>
<dbReference type="Gene3D" id="3.40.50.12780">
    <property type="entry name" value="N-terminal domain of ligase-like"/>
    <property type="match status" value="1"/>
</dbReference>
<feature type="transmembrane region" description="Helical" evidence="3">
    <location>
        <begin position="708"/>
        <end position="732"/>
    </location>
</feature>
<dbReference type="GO" id="GO:0006633">
    <property type="term" value="P:fatty acid biosynthetic process"/>
    <property type="evidence" value="ECO:0007669"/>
    <property type="project" value="TreeGrafter"/>
</dbReference>
<evidence type="ECO:0000256" key="3">
    <source>
        <dbReference type="SAM" id="Phobius"/>
    </source>
</evidence>
<sequence>MNGEKTIFDPKEASNSLFKIIQELVSELHPGLPAARRVTLDVSLDRELGLDSLSRMELLARIERHFGVTLSERTFADADTPRDLLRALMCAGAPRAAATFETLLVKPDDVSDEPYSVETLVEMLAWHVRRHPDRLHIRLYSDEGEGESLSYVQLWEGAEVLAAGLQKHGLQPAEPVAIMLPTGKDYFFTFMGILMAGGVPVPMYPPVRKSQVEEHLRRHRAILGNCAAVTLITMPEARAFARLLKSQVETLRSVVTVEELSAASGTWREPVFGPQDMAFLQYTSGSTGNPKGVVLTHVNLLANIRAMGQALEVKPTDVFVSWLPLYHDMGLIGAWLGSLYYAVPLVIMSPLSFISRPERWLWAIHRYRGTLSAAPNFGYELCLKRLREEDLEGLDLSCWRGAFNGAEPVSPETLERFCERFSRYGFRREALMPVYGLAESSVGLAFPPLGRGPLIDAIDRDIFTREGRAVPVSEKDPRALRFVACGRPLAGHEIRILDPTGRELPERHEGRLQFRGPSTTSGYFRNPEQNRLLFNGDWLNSGDLAYISGGDIFITGRTKDIIIRAGRNIYPRELEEAVGNLAGIRKGNVVVFGSADPVSGTERLIVLCETRLTDPIELENLRQKITALTTDLVEMPPDEVVLSPPGTVLKTSSGKIRRAASRELYESGKIGRPQRAAWWQILRVVLSGLVPEMRRFKNLIVAGLYSGYAWMMVGILSPFVWLGILTLPNLSLRWKFMQRVARFLSGALRIPVTIQGAENIPRDCTCVMVVNHASYLDSYVLVGVLPVPVNFVAKAELLKNAGLRMFLNRIETEFVDRFDKQRGIEDARRIAGKARGGRPLMFFPEGTFTRMPGLLPFHMGAFSAAAEAGVPVIPIAIRGTRSILRSESWFFRRGSITVTIGQPLNTAEIKEQNDGDAWATALKLRDEARDFILRHCGEPDLSHEKSPV</sequence>
<dbReference type="InterPro" id="IPR042099">
    <property type="entry name" value="ANL_N_sf"/>
</dbReference>
<dbReference type="PANTHER" id="PTHR22754:SF32">
    <property type="entry name" value="DISCO-INTERACTING PROTEIN 2"/>
    <property type="match status" value="1"/>
</dbReference>
<dbReference type="EMBL" id="BSDR01000001">
    <property type="protein sequence ID" value="GLI33829.1"/>
    <property type="molecule type" value="Genomic_DNA"/>
</dbReference>
<dbReference type="Pfam" id="PF00501">
    <property type="entry name" value="AMP-binding"/>
    <property type="match status" value="1"/>
</dbReference>
<dbReference type="InterPro" id="IPR036736">
    <property type="entry name" value="ACP-like_sf"/>
</dbReference>
<dbReference type="CDD" id="cd07989">
    <property type="entry name" value="LPLAT_AGPAT-like"/>
    <property type="match status" value="1"/>
</dbReference>
<dbReference type="GO" id="GO:0070566">
    <property type="term" value="F:adenylyltransferase activity"/>
    <property type="evidence" value="ECO:0007669"/>
    <property type="project" value="TreeGrafter"/>
</dbReference>
<proteinExistence type="inferred from homology"/>
<dbReference type="CDD" id="cd05931">
    <property type="entry name" value="FAAL"/>
    <property type="match status" value="1"/>
</dbReference>
<dbReference type="InterPro" id="IPR009081">
    <property type="entry name" value="PP-bd_ACP"/>
</dbReference>
<dbReference type="Pfam" id="PF00550">
    <property type="entry name" value="PP-binding"/>
    <property type="match status" value="1"/>
</dbReference>
<keyword evidence="3" id="KW-0812">Transmembrane</keyword>
<evidence type="ECO:0000256" key="2">
    <source>
        <dbReference type="ARBA" id="ARBA00022598"/>
    </source>
</evidence>
<dbReference type="RefSeq" id="WP_281793052.1">
    <property type="nucleotide sequence ID" value="NZ_BSDR01000001.1"/>
</dbReference>
<evidence type="ECO:0000313" key="6">
    <source>
        <dbReference type="Proteomes" id="UP001144372"/>
    </source>
</evidence>
<dbReference type="Gene3D" id="3.30.300.30">
    <property type="match status" value="1"/>
</dbReference>
<dbReference type="InterPro" id="IPR020845">
    <property type="entry name" value="AMP-binding_CS"/>
</dbReference>
<dbReference type="PROSITE" id="PS50075">
    <property type="entry name" value="CARRIER"/>
    <property type="match status" value="1"/>
</dbReference>
<dbReference type="Proteomes" id="UP001144372">
    <property type="component" value="Unassembled WGS sequence"/>
</dbReference>
<comment type="similarity">
    <text evidence="1">Belongs to the ATP-dependent AMP-binding enzyme family.</text>
</comment>
<dbReference type="InterPro" id="IPR002123">
    <property type="entry name" value="Plipid/glycerol_acylTrfase"/>
</dbReference>
<feature type="domain" description="Carrier" evidence="4">
    <location>
        <begin position="15"/>
        <end position="92"/>
    </location>
</feature>
<reference evidence="5" key="1">
    <citation type="submission" date="2022-12" db="EMBL/GenBank/DDBJ databases">
        <title>Reference genome sequencing for broad-spectrum identification of bacterial and archaeal isolates by mass spectrometry.</title>
        <authorList>
            <person name="Sekiguchi Y."/>
            <person name="Tourlousse D.M."/>
        </authorList>
    </citation>
    <scope>NUCLEOTIDE SEQUENCE</scope>
    <source>
        <strain evidence="5">ASRB1</strain>
    </source>
</reference>
<dbReference type="SUPFAM" id="SSF47336">
    <property type="entry name" value="ACP-like"/>
    <property type="match status" value="1"/>
</dbReference>
<keyword evidence="3" id="KW-0472">Membrane</keyword>
<evidence type="ECO:0000259" key="4">
    <source>
        <dbReference type="PROSITE" id="PS50075"/>
    </source>
</evidence>
<dbReference type="InterPro" id="IPR000873">
    <property type="entry name" value="AMP-dep_synth/lig_dom"/>
</dbReference>
<dbReference type="GO" id="GO:0016874">
    <property type="term" value="F:ligase activity"/>
    <property type="evidence" value="ECO:0007669"/>
    <property type="project" value="UniProtKB-KW"/>
</dbReference>
<protein>
    <submittedName>
        <fullName evidence="5">Acyl-CoA synthetase</fullName>
    </submittedName>
</protein>
<dbReference type="InterPro" id="IPR045851">
    <property type="entry name" value="AMP-bd_C_sf"/>
</dbReference>
<dbReference type="SUPFAM" id="SSF69593">
    <property type="entry name" value="Glycerol-3-phosphate (1)-acyltransferase"/>
    <property type="match status" value="1"/>
</dbReference>
<keyword evidence="2" id="KW-0436">Ligase</keyword>
<name>A0A9W6FSA4_9BACT</name>
<dbReference type="Gene3D" id="1.10.1200.10">
    <property type="entry name" value="ACP-like"/>
    <property type="match status" value="1"/>
</dbReference>
<gene>
    <name evidence="5" type="ORF">DAMNIGENAA_12620</name>
</gene>
<evidence type="ECO:0000256" key="1">
    <source>
        <dbReference type="ARBA" id="ARBA00006432"/>
    </source>
</evidence>
<dbReference type="SUPFAM" id="SSF56801">
    <property type="entry name" value="Acetyl-CoA synthetase-like"/>
    <property type="match status" value="1"/>
</dbReference>
<dbReference type="GO" id="GO:0016746">
    <property type="term" value="F:acyltransferase activity"/>
    <property type="evidence" value="ECO:0007669"/>
    <property type="project" value="InterPro"/>
</dbReference>
<keyword evidence="3" id="KW-1133">Transmembrane helix</keyword>
<comment type="caution">
    <text evidence="5">The sequence shown here is derived from an EMBL/GenBank/DDBJ whole genome shotgun (WGS) entry which is preliminary data.</text>
</comment>
<organism evidence="5 6">
    <name type="scientific">Desulforhabdus amnigena</name>
    <dbReference type="NCBI Taxonomy" id="40218"/>
    <lineage>
        <taxon>Bacteria</taxon>
        <taxon>Pseudomonadati</taxon>
        <taxon>Thermodesulfobacteriota</taxon>
        <taxon>Syntrophobacteria</taxon>
        <taxon>Syntrophobacterales</taxon>
        <taxon>Syntrophobacteraceae</taxon>
        <taxon>Desulforhabdus</taxon>
    </lineage>
</organism>
<dbReference type="FunFam" id="3.40.50.12780:FF:000013">
    <property type="entry name" value="Long-chain-fatty-acid--AMP ligase FadD32"/>
    <property type="match status" value="1"/>
</dbReference>
<accession>A0A9W6FSA4</accession>
<evidence type="ECO:0000313" key="5">
    <source>
        <dbReference type="EMBL" id="GLI33829.1"/>
    </source>
</evidence>
<keyword evidence="6" id="KW-1185">Reference proteome</keyword>
<dbReference type="Pfam" id="PF01553">
    <property type="entry name" value="Acyltransferase"/>
    <property type="match status" value="1"/>
</dbReference>
<dbReference type="PROSITE" id="PS00455">
    <property type="entry name" value="AMP_BINDING"/>
    <property type="match status" value="1"/>
</dbReference>
<dbReference type="PANTHER" id="PTHR22754">
    <property type="entry name" value="DISCO-INTERACTING PROTEIN 2 DIP2 -RELATED"/>
    <property type="match status" value="1"/>
</dbReference>
<dbReference type="AlphaFoldDB" id="A0A9W6FSA4"/>